<feature type="region of interest" description="Disordered" evidence="1">
    <location>
        <begin position="182"/>
        <end position="204"/>
    </location>
</feature>
<name>A0ABV6FQM0_9BACT</name>
<gene>
    <name evidence="2" type="ORF">ACFFIP_05725</name>
</gene>
<keyword evidence="3" id="KW-1185">Reference proteome</keyword>
<feature type="compositionally biased region" description="Basic and acidic residues" evidence="1">
    <location>
        <begin position="187"/>
        <end position="196"/>
    </location>
</feature>
<organism evidence="2 3">
    <name type="scientific">Fontibacter flavus</name>
    <dbReference type="NCBI Taxonomy" id="654838"/>
    <lineage>
        <taxon>Bacteria</taxon>
        <taxon>Pseudomonadati</taxon>
        <taxon>Bacteroidota</taxon>
        <taxon>Cytophagia</taxon>
        <taxon>Cytophagales</taxon>
        <taxon>Cyclobacteriaceae</taxon>
        <taxon>Fontibacter</taxon>
    </lineage>
</organism>
<reference evidence="2 3" key="1">
    <citation type="submission" date="2024-09" db="EMBL/GenBank/DDBJ databases">
        <authorList>
            <person name="Sun Q."/>
            <person name="Mori K."/>
        </authorList>
    </citation>
    <scope>NUCLEOTIDE SEQUENCE [LARGE SCALE GENOMIC DNA]</scope>
    <source>
        <strain evidence="2 3">CCM 7650</strain>
    </source>
</reference>
<evidence type="ECO:0000313" key="3">
    <source>
        <dbReference type="Proteomes" id="UP001589797"/>
    </source>
</evidence>
<comment type="caution">
    <text evidence="2">The sequence shown here is derived from an EMBL/GenBank/DDBJ whole genome shotgun (WGS) entry which is preliminary data.</text>
</comment>
<evidence type="ECO:0008006" key="4">
    <source>
        <dbReference type="Google" id="ProtNLM"/>
    </source>
</evidence>
<protein>
    <recommendedName>
        <fullName evidence="4">DUF3575 domain-containing protein</fullName>
    </recommendedName>
</protein>
<sequence length="204" mass="23110">MNRILIIPLFILVASLSSPAVYGQRYASAVGIRLGSNDFSRTVGLTAQQRIFKQVTLEGIIQSDFNKNTTIHILGKKHHPIISKRFNYYYGGGFSSGWEESWLKHPETKQVLHTYGNATTGMDLIAGIEMTVASTVISLDYKPNINLAGRNEFYRGQVGISARMVLVKGREQDKRWRQKARAKKRANREPFGDKLKNTFNFNNK</sequence>
<evidence type="ECO:0000256" key="1">
    <source>
        <dbReference type="SAM" id="MobiDB-lite"/>
    </source>
</evidence>
<dbReference type="EMBL" id="JBHLWI010000009">
    <property type="protein sequence ID" value="MFC0262175.1"/>
    <property type="molecule type" value="Genomic_DNA"/>
</dbReference>
<proteinExistence type="predicted"/>
<dbReference type="RefSeq" id="WP_382386613.1">
    <property type="nucleotide sequence ID" value="NZ_JBHLWI010000009.1"/>
</dbReference>
<accession>A0ABV6FQM0</accession>
<dbReference type="Proteomes" id="UP001589797">
    <property type="component" value="Unassembled WGS sequence"/>
</dbReference>
<evidence type="ECO:0000313" key="2">
    <source>
        <dbReference type="EMBL" id="MFC0262175.1"/>
    </source>
</evidence>